<evidence type="ECO:0000313" key="3">
    <source>
        <dbReference type="WBParaSite" id="HPBE_0002605101-mRNA-1"/>
    </source>
</evidence>
<dbReference type="WBParaSite" id="HPBE_0002605101-mRNA-1">
    <property type="protein sequence ID" value="HPBE_0002605101-mRNA-1"/>
    <property type="gene ID" value="HPBE_0002605101"/>
</dbReference>
<organism evidence="2 3">
    <name type="scientific">Heligmosomoides polygyrus</name>
    <name type="common">Parasitic roundworm</name>
    <dbReference type="NCBI Taxonomy" id="6339"/>
    <lineage>
        <taxon>Eukaryota</taxon>
        <taxon>Metazoa</taxon>
        <taxon>Ecdysozoa</taxon>
        <taxon>Nematoda</taxon>
        <taxon>Chromadorea</taxon>
        <taxon>Rhabditida</taxon>
        <taxon>Rhabditina</taxon>
        <taxon>Rhabditomorpha</taxon>
        <taxon>Strongyloidea</taxon>
        <taxon>Heligmosomidae</taxon>
        <taxon>Heligmosomoides</taxon>
    </lineage>
</organism>
<protein>
    <submittedName>
        <fullName evidence="1 3">Uncharacterized protein</fullName>
    </submittedName>
</protein>
<evidence type="ECO:0000313" key="2">
    <source>
        <dbReference type="Proteomes" id="UP000050761"/>
    </source>
</evidence>
<name>A0A183GTN1_HELPZ</name>
<dbReference type="Proteomes" id="UP000050761">
    <property type="component" value="Unassembled WGS sequence"/>
</dbReference>
<gene>
    <name evidence="1" type="ORF">HPBE_LOCUS26050</name>
</gene>
<dbReference type="AlphaFoldDB" id="A0A183GTN1"/>
<reference evidence="1 2" key="1">
    <citation type="submission" date="2018-11" db="EMBL/GenBank/DDBJ databases">
        <authorList>
            <consortium name="Pathogen Informatics"/>
        </authorList>
    </citation>
    <scope>NUCLEOTIDE SEQUENCE [LARGE SCALE GENOMIC DNA]</scope>
</reference>
<sequence length="105" mass="11718">MSPTSFIRCQDSEDVSPVSRKAFQIQTTCHRCRARGCGFRRRVNDIMQSTSGLRTHVTDVVQQASGFRGGVIDVAPEVPDSHDVLTVKVGPLMEDRLRMGSNRDR</sequence>
<accession>A0A183GTN1</accession>
<keyword evidence="2" id="KW-1185">Reference proteome</keyword>
<accession>A0A3P8EFM0</accession>
<dbReference type="EMBL" id="UZAH01039086">
    <property type="protein sequence ID" value="VDP55371.1"/>
    <property type="molecule type" value="Genomic_DNA"/>
</dbReference>
<proteinExistence type="predicted"/>
<evidence type="ECO:0000313" key="1">
    <source>
        <dbReference type="EMBL" id="VDP55371.1"/>
    </source>
</evidence>
<reference evidence="3" key="2">
    <citation type="submission" date="2019-09" db="UniProtKB">
        <authorList>
            <consortium name="WormBaseParasite"/>
        </authorList>
    </citation>
    <scope>IDENTIFICATION</scope>
</reference>